<evidence type="ECO:0000256" key="1">
    <source>
        <dbReference type="SAM" id="Coils"/>
    </source>
</evidence>
<feature type="compositionally biased region" description="Basic and acidic residues" evidence="2">
    <location>
        <begin position="23"/>
        <end position="44"/>
    </location>
</feature>
<sequence length="265" mass="30189">MNVTKSHSPNSQSSESSQKSPKKREIKEQSKNEDQEDLLKDLQVGRRKNKERKSGKQRAKEFRERKKQYYLNLEKQNAGLQQQVKFLNQENERLVGLLRTNNIQFSESINDTNEDDCQTEGQKISPNIAKMDKLGSISTSKDNLELPSPSKRSDLKRPIQGSMNTKMVMNPAPVPPAYTKNTMTSFMTISKLMSLLGETSTNKGYALDQNARQAIPFPLMNTQNLVNPDPSNLKVGSADRPILLDEEDRKSFRIFKRTSQEPINN</sequence>
<feature type="region of interest" description="Disordered" evidence="2">
    <location>
        <begin position="1"/>
        <end position="63"/>
    </location>
</feature>
<name>A0AAD1XDR1_EUPCR</name>
<feature type="region of interest" description="Disordered" evidence="2">
    <location>
        <begin position="138"/>
        <end position="157"/>
    </location>
</feature>
<reference evidence="3" key="1">
    <citation type="submission" date="2023-07" db="EMBL/GenBank/DDBJ databases">
        <authorList>
            <consortium name="AG Swart"/>
            <person name="Singh M."/>
            <person name="Singh A."/>
            <person name="Seah K."/>
            <person name="Emmerich C."/>
        </authorList>
    </citation>
    <scope>NUCLEOTIDE SEQUENCE</scope>
    <source>
        <strain evidence="3">DP1</strain>
    </source>
</reference>
<accession>A0AAD1XDR1</accession>
<feature type="compositionally biased region" description="Basic and acidic residues" evidence="2">
    <location>
        <begin position="52"/>
        <end position="63"/>
    </location>
</feature>
<gene>
    <name evidence="3" type="ORF">ECRASSUSDP1_LOCUS9297</name>
</gene>
<feature type="compositionally biased region" description="Low complexity" evidence="2">
    <location>
        <begin position="1"/>
        <end position="19"/>
    </location>
</feature>
<dbReference type="EMBL" id="CAMPGE010009135">
    <property type="protein sequence ID" value="CAI2368008.1"/>
    <property type="molecule type" value="Genomic_DNA"/>
</dbReference>
<dbReference type="SUPFAM" id="SSF57959">
    <property type="entry name" value="Leucine zipper domain"/>
    <property type="match status" value="1"/>
</dbReference>
<evidence type="ECO:0000313" key="3">
    <source>
        <dbReference type="EMBL" id="CAI2368008.1"/>
    </source>
</evidence>
<dbReference type="AlphaFoldDB" id="A0AAD1XDR1"/>
<dbReference type="GO" id="GO:0003700">
    <property type="term" value="F:DNA-binding transcription factor activity"/>
    <property type="evidence" value="ECO:0007669"/>
    <property type="project" value="InterPro"/>
</dbReference>
<evidence type="ECO:0000313" key="4">
    <source>
        <dbReference type="Proteomes" id="UP001295684"/>
    </source>
</evidence>
<evidence type="ECO:0008006" key="5">
    <source>
        <dbReference type="Google" id="ProtNLM"/>
    </source>
</evidence>
<organism evidence="3 4">
    <name type="scientific">Euplotes crassus</name>
    <dbReference type="NCBI Taxonomy" id="5936"/>
    <lineage>
        <taxon>Eukaryota</taxon>
        <taxon>Sar</taxon>
        <taxon>Alveolata</taxon>
        <taxon>Ciliophora</taxon>
        <taxon>Intramacronucleata</taxon>
        <taxon>Spirotrichea</taxon>
        <taxon>Hypotrichia</taxon>
        <taxon>Euplotida</taxon>
        <taxon>Euplotidae</taxon>
        <taxon>Moneuplotes</taxon>
    </lineage>
</organism>
<feature type="coiled-coil region" evidence="1">
    <location>
        <begin position="63"/>
        <end position="97"/>
    </location>
</feature>
<protein>
    <recommendedName>
        <fullName evidence="5">BZIP domain-containing protein</fullName>
    </recommendedName>
</protein>
<dbReference type="InterPro" id="IPR046347">
    <property type="entry name" value="bZIP_sf"/>
</dbReference>
<evidence type="ECO:0000256" key="2">
    <source>
        <dbReference type="SAM" id="MobiDB-lite"/>
    </source>
</evidence>
<proteinExistence type="predicted"/>
<comment type="caution">
    <text evidence="3">The sequence shown here is derived from an EMBL/GenBank/DDBJ whole genome shotgun (WGS) entry which is preliminary data.</text>
</comment>
<dbReference type="Proteomes" id="UP001295684">
    <property type="component" value="Unassembled WGS sequence"/>
</dbReference>
<keyword evidence="4" id="KW-1185">Reference proteome</keyword>
<keyword evidence="1" id="KW-0175">Coiled coil</keyword>